<keyword evidence="7" id="KW-0560">Oxidoreductase</keyword>
<organism evidence="14 15">
    <name type="scientific">Fragilariopsis cylindrus CCMP1102</name>
    <dbReference type="NCBI Taxonomy" id="635003"/>
    <lineage>
        <taxon>Eukaryota</taxon>
        <taxon>Sar</taxon>
        <taxon>Stramenopiles</taxon>
        <taxon>Ochrophyta</taxon>
        <taxon>Bacillariophyta</taxon>
        <taxon>Bacillariophyceae</taxon>
        <taxon>Bacillariophycidae</taxon>
        <taxon>Bacillariales</taxon>
        <taxon>Bacillariaceae</taxon>
        <taxon>Fragilariopsis</taxon>
    </lineage>
</organism>
<dbReference type="EMBL" id="KV784353">
    <property type="protein sequence ID" value="OEU23736.1"/>
    <property type="molecule type" value="Genomic_DNA"/>
</dbReference>
<evidence type="ECO:0000256" key="12">
    <source>
        <dbReference type="SAM" id="SignalP"/>
    </source>
</evidence>
<keyword evidence="15" id="KW-1185">Reference proteome</keyword>
<name>A0A1E7G004_9STRA</name>
<dbReference type="AlphaFoldDB" id="A0A1E7G004"/>
<evidence type="ECO:0000256" key="6">
    <source>
        <dbReference type="ARBA" id="ARBA00022946"/>
    </source>
</evidence>
<keyword evidence="12" id="KW-0732">Signal</keyword>
<dbReference type="InterPro" id="IPR036291">
    <property type="entry name" value="NAD(P)-bd_dom_sf"/>
</dbReference>
<dbReference type="UniPathway" id="UPA00668"/>
<dbReference type="InterPro" id="IPR044201">
    <property type="entry name" value="DVR-like"/>
</dbReference>
<keyword evidence="6" id="KW-0809">Transit peptide</keyword>
<feature type="chain" id="PRO_5009193745" description="Divinyl chlorophyllide a 8-vinyl-reductase, chloroplastic" evidence="12">
    <location>
        <begin position="22"/>
        <end position="487"/>
    </location>
</feature>
<evidence type="ECO:0000256" key="4">
    <source>
        <dbReference type="ARBA" id="ARBA00022640"/>
    </source>
</evidence>
<feature type="signal peptide" evidence="12">
    <location>
        <begin position="1"/>
        <end position="21"/>
    </location>
</feature>
<keyword evidence="8" id="KW-0149">Chlorophyll biosynthesis</keyword>
<evidence type="ECO:0000256" key="2">
    <source>
        <dbReference type="ARBA" id="ARBA00005173"/>
    </source>
</evidence>
<keyword evidence="5" id="KW-0521">NADP</keyword>
<evidence type="ECO:0000313" key="15">
    <source>
        <dbReference type="Proteomes" id="UP000095751"/>
    </source>
</evidence>
<evidence type="ECO:0000256" key="3">
    <source>
        <dbReference type="ARBA" id="ARBA00022528"/>
    </source>
</evidence>
<dbReference type="GO" id="GO:0015995">
    <property type="term" value="P:chlorophyll biosynthetic process"/>
    <property type="evidence" value="ECO:0007669"/>
    <property type="project" value="UniProtKB-UniPathway"/>
</dbReference>
<dbReference type="GO" id="GO:0009507">
    <property type="term" value="C:chloroplast"/>
    <property type="evidence" value="ECO:0007669"/>
    <property type="project" value="UniProtKB-SubCell"/>
</dbReference>
<dbReference type="OrthoDB" id="419598at2759"/>
<sequence>MLLLLLFLLVIVVVVIVPAFSLFPKNEVSAFLATTGCTGAAISTRGSCCGRMTVTTSTTTTAKTTTTAIDIDIAGAQAAAATIHIPGESCSGEKITVVGATGYIGKAVVKESIRRGYPTTAVLRPEEDDDDNEDDTTSICLFPKGSVDVVVCCLASRSGTKNEAYAIDYQASLNVAQAAKQAGARRFILLSAYCVKSAEQNEDHALQFQYAKMKLELELLDMSSSSSSSSSSNDNDHDETTTTFDYVAVRPTAFFKSVSGQLEAVQGGSPYIIFDLGNGKTSSCNPISEPDLASALIDQVVDNTHKNTYWNVGGPDAGSDKIQQGKMIYDVLGIKKNIDTNNNEQEQDDELPCIKVPIGIVHGIVNTFQWFADLFKSDKLNDAAEIARIVRYYAIEDMLTVLPGEKYGRTTVRQHYEYIAKHGQDYDPYTSAYGILKDRKRILEESALTTTNIVAAAVNDATTITTTVMAATTAGSNTTTTTTATAT</sequence>
<dbReference type="PANTHER" id="PTHR47378:SF1">
    <property type="entry name" value="DIVINYL CHLOROPHYLLIDE A 8-VINYL-REDUCTASE, CHLOROPLASTIC"/>
    <property type="match status" value="1"/>
</dbReference>
<dbReference type="Gene3D" id="3.40.50.720">
    <property type="entry name" value="NAD(P)-binding Rossmann-like Domain"/>
    <property type="match status" value="1"/>
</dbReference>
<evidence type="ECO:0000256" key="10">
    <source>
        <dbReference type="ARBA" id="ARBA00024089"/>
    </source>
</evidence>
<dbReference type="InterPro" id="IPR016040">
    <property type="entry name" value="NAD(P)-bd_dom"/>
</dbReference>
<dbReference type="InParanoid" id="A0A1E7G004"/>
<evidence type="ECO:0000256" key="11">
    <source>
        <dbReference type="ARBA" id="ARBA00049498"/>
    </source>
</evidence>
<evidence type="ECO:0000256" key="7">
    <source>
        <dbReference type="ARBA" id="ARBA00023002"/>
    </source>
</evidence>
<dbReference type="Pfam" id="PF13460">
    <property type="entry name" value="NAD_binding_10"/>
    <property type="match status" value="1"/>
</dbReference>
<keyword evidence="4" id="KW-0934">Plastid</keyword>
<dbReference type="Proteomes" id="UP000095751">
    <property type="component" value="Unassembled WGS sequence"/>
</dbReference>
<dbReference type="SUPFAM" id="SSF51735">
    <property type="entry name" value="NAD(P)-binding Rossmann-fold domains"/>
    <property type="match status" value="1"/>
</dbReference>
<protein>
    <recommendedName>
        <fullName evidence="10">Divinyl chlorophyllide a 8-vinyl-reductase, chloroplastic</fullName>
        <ecNumber evidence="9">1.3.1.75</ecNumber>
    </recommendedName>
</protein>
<evidence type="ECO:0000256" key="8">
    <source>
        <dbReference type="ARBA" id="ARBA00023171"/>
    </source>
</evidence>
<keyword evidence="3" id="KW-0150">Chloroplast</keyword>
<gene>
    <name evidence="14" type="primary">DVR2</name>
    <name evidence="14" type="ORF">FRACYDRAFT_259321</name>
</gene>
<dbReference type="GO" id="GO:0033728">
    <property type="term" value="F:3,8-divinyl protochlorophyllide a 8-vinyl-reductase (NADPH) activity"/>
    <property type="evidence" value="ECO:0007669"/>
    <property type="project" value="UniProtKB-EC"/>
</dbReference>
<dbReference type="EC" id="1.3.1.75" evidence="9"/>
<evidence type="ECO:0000259" key="13">
    <source>
        <dbReference type="Pfam" id="PF13460"/>
    </source>
</evidence>
<dbReference type="KEGG" id="fcy:FRACYDRAFT_259321"/>
<comment type="pathway">
    <text evidence="2">Porphyrin-containing compound metabolism; chlorophyll biosynthesis.</text>
</comment>
<evidence type="ECO:0000256" key="1">
    <source>
        <dbReference type="ARBA" id="ARBA00004229"/>
    </source>
</evidence>
<reference evidence="14 15" key="1">
    <citation type="submission" date="2016-09" db="EMBL/GenBank/DDBJ databases">
        <title>Extensive genetic diversity and differential bi-allelic expression allows diatom success in the polar Southern Ocean.</title>
        <authorList>
            <consortium name="DOE Joint Genome Institute"/>
            <person name="Mock T."/>
            <person name="Otillar R.P."/>
            <person name="Strauss J."/>
            <person name="Dupont C."/>
            <person name="Frickenhaus S."/>
            <person name="Maumus F."/>
            <person name="Mcmullan M."/>
            <person name="Sanges R."/>
            <person name="Schmutz J."/>
            <person name="Toseland A."/>
            <person name="Valas R."/>
            <person name="Veluchamy A."/>
            <person name="Ward B.J."/>
            <person name="Allen A."/>
            <person name="Barry K."/>
            <person name="Falciatore A."/>
            <person name="Ferrante M."/>
            <person name="Fortunato A.E."/>
            <person name="Gloeckner G."/>
            <person name="Gruber A."/>
            <person name="Hipkin R."/>
            <person name="Janech M."/>
            <person name="Kroth P."/>
            <person name="Leese F."/>
            <person name="Lindquist E."/>
            <person name="Lyon B.R."/>
            <person name="Martin J."/>
            <person name="Mayer C."/>
            <person name="Parker M."/>
            <person name="Quesneville H."/>
            <person name="Raymond J."/>
            <person name="Uhlig C."/>
            <person name="Valentin K.U."/>
            <person name="Worden A.Z."/>
            <person name="Armbrust E.V."/>
            <person name="Bowler C."/>
            <person name="Green B."/>
            <person name="Moulton V."/>
            <person name="Van Oosterhout C."/>
            <person name="Grigoriev I."/>
        </authorList>
    </citation>
    <scope>NUCLEOTIDE SEQUENCE [LARGE SCALE GENOMIC DNA]</scope>
    <source>
        <strain evidence="14 15">CCMP1102</strain>
    </source>
</reference>
<proteinExistence type="predicted"/>
<comment type="subcellular location">
    <subcellularLocation>
        <location evidence="1">Plastid</location>
        <location evidence="1">Chloroplast</location>
    </subcellularLocation>
</comment>
<evidence type="ECO:0000313" key="14">
    <source>
        <dbReference type="EMBL" id="OEU23736.1"/>
    </source>
</evidence>
<feature type="domain" description="NAD(P)-binding" evidence="13">
    <location>
        <begin position="99"/>
        <end position="270"/>
    </location>
</feature>
<comment type="catalytic activity">
    <reaction evidence="11">
        <text>protochlorophyllide a + NADP(+) = 3,8-divinyl protochlorophyllide a + NADPH + H(+)</text>
        <dbReference type="Rhea" id="RHEA:48884"/>
        <dbReference type="ChEBI" id="CHEBI:15378"/>
        <dbReference type="ChEBI" id="CHEBI:57783"/>
        <dbReference type="ChEBI" id="CHEBI:58349"/>
        <dbReference type="ChEBI" id="CHEBI:58632"/>
        <dbReference type="ChEBI" id="CHEBI:83350"/>
        <dbReference type="EC" id="1.3.1.75"/>
    </reaction>
</comment>
<dbReference type="PANTHER" id="PTHR47378">
    <property type="entry name" value="DIVINYL CHLOROPHYLLIDE A 8-VINYL-REDUCTASE, CHLOROPLASTIC"/>
    <property type="match status" value="1"/>
</dbReference>
<accession>A0A1E7G004</accession>
<evidence type="ECO:0000256" key="9">
    <source>
        <dbReference type="ARBA" id="ARBA00024059"/>
    </source>
</evidence>
<evidence type="ECO:0000256" key="5">
    <source>
        <dbReference type="ARBA" id="ARBA00022857"/>
    </source>
</evidence>